<dbReference type="SMART" id="SM00248">
    <property type="entry name" value="ANK"/>
    <property type="match status" value="2"/>
</dbReference>
<organism evidence="4 5">
    <name type="scientific">Lysobacter brunescens</name>
    <dbReference type="NCBI Taxonomy" id="262323"/>
    <lineage>
        <taxon>Bacteria</taxon>
        <taxon>Pseudomonadati</taxon>
        <taxon>Pseudomonadota</taxon>
        <taxon>Gammaproteobacteria</taxon>
        <taxon>Lysobacterales</taxon>
        <taxon>Lysobacteraceae</taxon>
        <taxon>Lysobacter</taxon>
    </lineage>
</organism>
<feature type="repeat" description="ANK" evidence="3">
    <location>
        <begin position="104"/>
        <end position="136"/>
    </location>
</feature>
<comment type="caution">
    <text evidence="4">The sequence shown here is derived from an EMBL/GenBank/DDBJ whole genome shotgun (WGS) entry which is preliminary data.</text>
</comment>
<name>A0ABW2Y7N2_9GAMM</name>
<protein>
    <submittedName>
        <fullName evidence="4">Ankyrin repeat domain-containing protein</fullName>
    </submittedName>
</protein>
<dbReference type="EMBL" id="JBHTIF010000001">
    <property type="protein sequence ID" value="MFD0724569.1"/>
    <property type="molecule type" value="Genomic_DNA"/>
</dbReference>
<dbReference type="Proteomes" id="UP001597110">
    <property type="component" value="Unassembled WGS sequence"/>
</dbReference>
<accession>A0ABW2Y7N2</accession>
<proteinExistence type="predicted"/>
<gene>
    <name evidence="4" type="ORF">ACFQ0E_03045</name>
</gene>
<evidence type="ECO:0000256" key="3">
    <source>
        <dbReference type="PROSITE-ProRule" id="PRU00023"/>
    </source>
</evidence>
<evidence type="ECO:0000313" key="5">
    <source>
        <dbReference type="Proteomes" id="UP001597110"/>
    </source>
</evidence>
<keyword evidence="2 3" id="KW-0040">ANK repeat</keyword>
<dbReference type="Gene3D" id="1.25.40.20">
    <property type="entry name" value="Ankyrin repeat-containing domain"/>
    <property type="match status" value="2"/>
</dbReference>
<dbReference type="InterPro" id="IPR036770">
    <property type="entry name" value="Ankyrin_rpt-contain_sf"/>
</dbReference>
<evidence type="ECO:0000256" key="2">
    <source>
        <dbReference type="ARBA" id="ARBA00023043"/>
    </source>
</evidence>
<evidence type="ECO:0000256" key="1">
    <source>
        <dbReference type="ARBA" id="ARBA00022737"/>
    </source>
</evidence>
<reference evidence="5" key="1">
    <citation type="journal article" date="2019" name="Int. J. Syst. Evol. Microbiol.">
        <title>The Global Catalogue of Microorganisms (GCM) 10K type strain sequencing project: providing services to taxonomists for standard genome sequencing and annotation.</title>
        <authorList>
            <consortium name="The Broad Institute Genomics Platform"/>
            <consortium name="The Broad Institute Genome Sequencing Center for Infectious Disease"/>
            <person name="Wu L."/>
            <person name="Ma J."/>
        </authorList>
    </citation>
    <scope>NUCLEOTIDE SEQUENCE [LARGE SCALE GENOMIC DNA]</scope>
    <source>
        <strain evidence="5">CCUG 55585</strain>
    </source>
</reference>
<dbReference type="PROSITE" id="PS50297">
    <property type="entry name" value="ANK_REP_REGION"/>
    <property type="match status" value="1"/>
</dbReference>
<dbReference type="PANTHER" id="PTHR24197:SF44">
    <property type="entry name" value="ANKYRIN REPEAT DOMAIN-CONTAINING PROTEIN 54"/>
    <property type="match status" value="1"/>
</dbReference>
<dbReference type="InterPro" id="IPR002110">
    <property type="entry name" value="Ankyrin_rpt"/>
</dbReference>
<sequence>MAKQKRKTLPKNFGEMLDNAPLDDLIAVFGACDLESTGGYGKSTALGFYNCPDALVEWLVAQGADINAADAYGRTPLHHRSASWKGGVDRLLSLGADIEARDDRGHTPLHAAAESHKSASVDALLKKGADPHARTTSGATPLELALTTTRNIDIVETAKLAEALLTTGVTVTDTMRAEVERIGREFEFHRAGFNPEFLTETDDSLHTLYRLFATRPAAQRVMHDGVSPIRVAAMDWPDQHQALWELLVPSSGAAATVQGEAIRITGRLSQEILDNGGVNWNAHFRAMLDAFVAHIASGTSLPHDAVADARRIATGLRHGKGDVDQLRRLAELAVHWVIANPDPIALLPPTYAR</sequence>
<dbReference type="Pfam" id="PF12796">
    <property type="entry name" value="Ank_2"/>
    <property type="match status" value="1"/>
</dbReference>
<keyword evidence="5" id="KW-1185">Reference proteome</keyword>
<dbReference type="PROSITE" id="PS50088">
    <property type="entry name" value="ANK_REPEAT"/>
    <property type="match status" value="1"/>
</dbReference>
<keyword evidence="1" id="KW-0677">Repeat</keyword>
<evidence type="ECO:0000313" key="4">
    <source>
        <dbReference type="EMBL" id="MFD0724569.1"/>
    </source>
</evidence>
<dbReference type="SUPFAM" id="SSF48403">
    <property type="entry name" value="Ankyrin repeat"/>
    <property type="match status" value="1"/>
</dbReference>
<dbReference type="PANTHER" id="PTHR24197">
    <property type="entry name" value="ANKYRIN REPEAT DOMAIN-CONTAINING PROTEIN 61"/>
    <property type="match status" value="1"/>
</dbReference>
<dbReference type="RefSeq" id="WP_386822224.1">
    <property type="nucleotide sequence ID" value="NZ_JBHTIF010000001.1"/>
</dbReference>